<dbReference type="Pfam" id="PF03366">
    <property type="entry name" value="YEATS"/>
    <property type="match status" value="1"/>
</dbReference>
<dbReference type="GO" id="GO:0005634">
    <property type="term" value="C:nucleus"/>
    <property type="evidence" value="ECO:0007669"/>
    <property type="project" value="UniProtKB-SubCell"/>
</dbReference>
<dbReference type="Proteomes" id="UP000193719">
    <property type="component" value="Unassembled WGS sequence"/>
</dbReference>
<dbReference type="OrthoDB" id="16041at2759"/>
<evidence type="ECO:0000256" key="5">
    <source>
        <dbReference type="PROSITE-ProRule" id="PRU00376"/>
    </source>
</evidence>
<dbReference type="InterPro" id="IPR005033">
    <property type="entry name" value="YEATS"/>
</dbReference>
<feature type="coiled-coil region" evidence="6">
    <location>
        <begin position="179"/>
        <end position="206"/>
    </location>
</feature>
<dbReference type="PROSITE" id="PS51037">
    <property type="entry name" value="YEATS"/>
    <property type="match status" value="1"/>
</dbReference>
<gene>
    <name evidence="8" type="ORF">BCR36DRAFT_328536</name>
</gene>
<dbReference type="EMBL" id="MCFH01000024">
    <property type="protein sequence ID" value="ORX49369.1"/>
    <property type="molecule type" value="Genomic_DNA"/>
</dbReference>
<proteinExistence type="predicted"/>
<keyword evidence="3" id="KW-0804">Transcription</keyword>
<evidence type="ECO:0000256" key="2">
    <source>
        <dbReference type="ARBA" id="ARBA00023015"/>
    </source>
</evidence>
<evidence type="ECO:0000313" key="9">
    <source>
        <dbReference type="Proteomes" id="UP000193719"/>
    </source>
</evidence>
<dbReference type="STRING" id="1754191.A0A1Y1V812"/>
<evidence type="ECO:0000256" key="6">
    <source>
        <dbReference type="SAM" id="Coils"/>
    </source>
</evidence>
<dbReference type="CDD" id="cd16910">
    <property type="entry name" value="YEATS_TFIID14_like"/>
    <property type="match status" value="1"/>
</dbReference>
<reference evidence="8 9" key="1">
    <citation type="submission" date="2016-08" db="EMBL/GenBank/DDBJ databases">
        <title>Genomes of anaerobic fungi encode conserved fungal cellulosomes for biomass hydrolysis.</title>
        <authorList>
            <consortium name="DOE Joint Genome Institute"/>
            <person name="Haitjema C.H."/>
            <person name="Gilmore S.P."/>
            <person name="Henske J.K."/>
            <person name="Solomon K.V."/>
            <person name="De Groot R."/>
            <person name="Kuo A."/>
            <person name="Mondo S.J."/>
            <person name="Salamov A.A."/>
            <person name="Labutti K."/>
            <person name="Zhao Z."/>
            <person name="Chiniquy J."/>
            <person name="Barry K."/>
            <person name="Brewer H.M."/>
            <person name="Purvine S.O."/>
            <person name="Wright A.T."/>
            <person name="Boxma B."/>
            <person name="Van Alen T."/>
            <person name="Hackstein J.H."/>
            <person name="Baker S.E."/>
            <person name="Grigoriev I.V."/>
            <person name="O'Malley M.A."/>
        </authorList>
    </citation>
    <scope>NUCLEOTIDE SEQUENCE [LARGE SCALE GENOMIC DNA]</scope>
    <source>
        <strain evidence="9">finn</strain>
    </source>
</reference>
<evidence type="ECO:0000256" key="4">
    <source>
        <dbReference type="ARBA" id="ARBA00023242"/>
    </source>
</evidence>
<sequence>MSTSKIQGNSNKRLRNVTIVKPIIYGSYAVPLQKKLENGHTHRWTVFVRGVNGEDISTYIKKVVFRLHESFENPNRVVDSFPYEVSETGWGEFEILIKLYFQDPSEKHISFFHQLQLYPKDDTNLQGKKPVLSDHYDELVFHEPVQSMHKFLTTPSNISDNKPEYLINNYTEDREKMELQQIRKYQQKVLQEIEEYKRKNEILEQKIKSMPVTNT</sequence>
<keyword evidence="4 5" id="KW-0539">Nucleus</keyword>
<dbReference type="InterPro" id="IPR038704">
    <property type="entry name" value="YEAST_sf"/>
</dbReference>
<keyword evidence="6" id="KW-0175">Coiled coil</keyword>
<dbReference type="PANTHER" id="PTHR47573:SF1">
    <property type="entry name" value="PROTEIN AF-9 HOMOLOG"/>
    <property type="match status" value="1"/>
</dbReference>
<reference evidence="8 9" key="2">
    <citation type="submission" date="2016-08" db="EMBL/GenBank/DDBJ databases">
        <title>Pervasive Adenine N6-methylation of Active Genes in Fungi.</title>
        <authorList>
            <consortium name="DOE Joint Genome Institute"/>
            <person name="Mondo S.J."/>
            <person name="Dannebaum R.O."/>
            <person name="Kuo R.C."/>
            <person name="Labutti K."/>
            <person name="Haridas S."/>
            <person name="Kuo A."/>
            <person name="Salamov A."/>
            <person name="Ahrendt S.R."/>
            <person name="Lipzen A."/>
            <person name="Sullivan W."/>
            <person name="Andreopoulos W.B."/>
            <person name="Clum A."/>
            <person name="Lindquist E."/>
            <person name="Daum C."/>
            <person name="Ramamoorthy G.K."/>
            <person name="Gryganskyi A."/>
            <person name="Culley D."/>
            <person name="Magnuson J.K."/>
            <person name="James T.Y."/>
            <person name="O'Malley M.A."/>
            <person name="Stajich J.E."/>
            <person name="Spatafora J.W."/>
            <person name="Visel A."/>
            <person name="Grigoriev I.V."/>
        </authorList>
    </citation>
    <scope>NUCLEOTIDE SEQUENCE [LARGE SCALE GENOMIC DNA]</scope>
    <source>
        <strain evidence="9">finn</strain>
    </source>
</reference>
<dbReference type="AlphaFoldDB" id="A0A1Y1V812"/>
<evidence type="ECO:0000256" key="1">
    <source>
        <dbReference type="ARBA" id="ARBA00022408"/>
    </source>
</evidence>
<protein>
    <recommendedName>
        <fullName evidence="1">Protein AF-9 homolog</fullName>
    </recommendedName>
</protein>
<dbReference type="InterPro" id="IPR055129">
    <property type="entry name" value="YEATS_dom"/>
</dbReference>
<comment type="caution">
    <text evidence="8">The sequence shown here is derived from an EMBL/GenBank/DDBJ whole genome shotgun (WGS) entry which is preliminary data.</text>
</comment>
<dbReference type="GO" id="GO:0006355">
    <property type="term" value="P:regulation of DNA-templated transcription"/>
    <property type="evidence" value="ECO:0007669"/>
    <property type="project" value="InterPro"/>
</dbReference>
<evidence type="ECO:0000259" key="7">
    <source>
        <dbReference type="PROSITE" id="PS51037"/>
    </source>
</evidence>
<dbReference type="GO" id="GO:0000785">
    <property type="term" value="C:chromatin"/>
    <property type="evidence" value="ECO:0007669"/>
    <property type="project" value="UniProtKB-ARBA"/>
</dbReference>
<feature type="domain" description="YEATS" evidence="7">
    <location>
        <begin position="13"/>
        <end position="155"/>
    </location>
</feature>
<dbReference type="PANTHER" id="PTHR47573">
    <property type="entry name" value="PROTEIN AF-9 HOMOLOG"/>
    <property type="match status" value="1"/>
</dbReference>
<evidence type="ECO:0000313" key="8">
    <source>
        <dbReference type="EMBL" id="ORX49369.1"/>
    </source>
</evidence>
<accession>A0A1Y1V812</accession>
<organism evidence="8 9">
    <name type="scientific">Piromyces finnis</name>
    <dbReference type="NCBI Taxonomy" id="1754191"/>
    <lineage>
        <taxon>Eukaryota</taxon>
        <taxon>Fungi</taxon>
        <taxon>Fungi incertae sedis</taxon>
        <taxon>Chytridiomycota</taxon>
        <taxon>Chytridiomycota incertae sedis</taxon>
        <taxon>Neocallimastigomycetes</taxon>
        <taxon>Neocallimastigales</taxon>
        <taxon>Neocallimastigaceae</taxon>
        <taxon>Piromyces</taxon>
    </lineage>
</organism>
<comment type="subcellular location">
    <subcellularLocation>
        <location evidence="5">Nucleus</location>
    </subcellularLocation>
</comment>
<name>A0A1Y1V812_9FUNG</name>
<evidence type="ECO:0000256" key="3">
    <source>
        <dbReference type="ARBA" id="ARBA00023163"/>
    </source>
</evidence>
<keyword evidence="9" id="KW-1185">Reference proteome</keyword>
<dbReference type="Gene3D" id="2.60.40.1970">
    <property type="entry name" value="YEATS domain"/>
    <property type="match status" value="1"/>
</dbReference>
<keyword evidence="2" id="KW-0805">Transcription regulation</keyword>